<name>A0A0D2C5P3_9EURO</name>
<sequence>MSRNHEHIQLVKREHSPSTGFYLPVYKLDMAEDDEPNTLGRTFIRPVVPALGVGTATGILGAAYGGVAGTLIVTPRPLLYTTISGVQWFCAGTTYFYCRRVLLGDPKSRHGSLELVAASGLAGSCAGAVAGSFLRRGAVIPGTMIFGALAAVSQAGLNTTGGFFKFDFKQFPSRLQQGIAGLVPMKSLSDKEYGDMLLHRLLKIEAEISILDDQIADLRAASKQQMPDRIQQPQQKSKDTSS</sequence>
<feature type="transmembrane region" description="Helical" evidence="2">
    <location>
        <begin position="47"/>
        <end position="72"/>
    </location>
</feature>
<accession>A0A0D2C5P3</accession>
<evidence type="ECO:0000313" key="4">
    <source>
        <dbReference type="Proteomes" id="UP000054342"/>
    </source>
</evidence>
<dbReference type="Proteomes" id="UP000054342">
    <property type="component" value="Unassembled WGS sequence"/>
</dbReference>
<dbReference type="PANTHER" id="PTHR41390">
    <property type="entry name" value="CHROMOSOME 7, WHOLE GENOME SHOTGUN SEQUENCE"/>
    <property type="match status" value="1"/>
</dbReference>
<dbReference type="EMBL" id="KN847317">
    <property type="protein sequence ID" value="KIW60237.1"/>
    <property type="molecule type" value="Genomic_DNA"/>
</dbReference>
<dbReference type="RefSeq" id="XP_013320820.1">
    <property type="nucleotide sequence ID" value="XM_013465366.1"/>
</dbReference>
<feature type="compositionally biased region" description="Low complexity" evidence="1">
    <location>
        <begin position="224"/>
        <end position="235"/>
    </location>
</feature>
<dbReference type="OrthoDB" id="432685at2759"/>
<reference evidence="3 4" key="1">
    <citation type="submission" date="2015-01" db="EMBL/GenBank/DDBJ databases">
        <title>The Genome Sequence of Exophiala xenobiotica CBS118157.</title>
        <authorList>
            <consortium name="The Broad Institute Genomics Platform"/>
            <person name="Cuomo C."/>
            <person name="de Hoog S."/>
            <person name="Gorbushina A."/>
            <person name="Stielow B."/>
            <person name="Teixiera M."/>
            <person name="Abouelleil A."/>
            <person name="Chapman S.B."/>
            <person name="Priest M."/>
            <person name="Young S.K."/>
            <person name="Wortman J."/>
            <person name="Nusbaum C."/>
            <person name="Birren B."/>
        </authorList>
    </citation>
    <scope>NUCLEOTIDE SEQUENCE [LARGE SCALE GENOMIC DNA]</scope>
    <source>
        <strain evidence="3 4">CBS 118157</strain>
    </source>
</reference>
<dbReference type="PANTHER" id="PTHR41390:SF1">
    <property type="entry name" value="NADH-UBIQUINONE OXIDOREDUCTASE 213 KDA SUBUNIT"/>
    <property type="match status" value="1"/>
</dbReference>
<dbReference type="RefSeq" id="XP_013320821.1">
    <property type="nucleotide sequence ID" value="XM_013465367.1"/>
</dbReference>
<evidence type="ECO:0000256" key="2">
    <source>
        <dbReference type="SAM" id="Phobius"/>
    </source>
</evidence>
<dbReference type="HOGENOM" id="CLU_094649_0_0_1"/>
<organism evidence="3 4">
    <name type="scientific">Exophiala xenobiotica</name>
    <dbReference type="NCBI Taxonomy" id="348802"/>
    <lineage>
        <taxon>Eukaryota</taxon>
        <taxon>Fungi</taxon>
        <taxon>Dikarya</taxon>
        <taxon>Ascomycota</taxon>
        <taxon>Pezizomycotina</taxon>
        <taxon>Eurotiomycetes</taxon>
        <taxon>Chaetothyriomycetidae</taxon>
        <taxon>Chaetothyriales</taxon>
        <taxon>Herpotrichiellaceae</taxon>
        <taxon>Exophiala</taxon>
    </lineage>
</organism>
<gene>
    <name evidence="3" type="ORF">PV05_00469</name>
</gene>
<dbReference type="AlphaFoldDB" id="A0A0D2C5P3"/>
<feature type="region of interest" description="Disordered" evidence="1">
    <location>
        <begin position="222"/>
        <end position="242"/>
    </location>
</feature>
<dbReference type="GeneID" id="25322377"/>
<evidence type="ECO:0000313" key="3">
    <source>
        <dbReference type="EMBL" id="KIW60236.1"/>
    </source>
</evidence>
<proteinExistence type="predicted"/>
<feature type="transmembrane region" description="Helical" evidence="2">
    <location>
        <begin position="78"/>
        <end position="98"/>
    </location>
</feature>
<keyword evidence="2" id="KW-1133">Transmembrane helix</keyword>
<dbReference type="STRING" id="348802.A0A0D2C5P3"/>
<dbReference type="EMBL" id="KN847317">
    <property type="protein sequence ID" value="KIW60236.1"/>
    <property type="molecule type" value="Genomic_DNA"/>
</dbReference>
<feature type="transmembrane region" description="Helical" evidence="2">
    <location>
        <begin position="110"/>
        <end position="134"/>
    </location>
</feature>
<feature type="transmembrane region" description="Helical" evidence="2">
    <location>
        <begin position="140"/>
        <end position="164"/>
    </location>
</feature>
<keyword evidence="4" id="KW-1185">Reference proteome</keyword>
<evidence type="ECO:0000256" key="1">
    <source>
        <dbReference type="SAM" id="MobiDB-lite"/>
    </source>
</evidence>
<protein>
    <submittedName>
        <fullName evidence="3">Uncharacterized protein</fullName>
    </submittedName>
</protein>
<keyword evidence="2" id="KW-0812">Transmembrane</keyword>
<keyword evidence="2" id="KW-0472">Membrane</keyword>